<gene>
    <name evidence="1" type="ORF">EfsSVR2332_33660</name>
</gene>
<organism evidence="1 2">
    <name type="scientific">Enterococcus faecalis</name>
    <name type="common">Streptococcus faecalis</name>
    <dbReference type="NCBI Taxonomy" id="1351"/>
    <lineage>
        <taxon>Bacteria</taxon>
        <taxon>Bacillati</taxon>
        <taxon>Bacillota</taxon>
        <taxon>Bacilli</taxon>
        <taxon>Lactobacillales</taxon>
        <taxon>Enterococcaceae</taxon>
        <taxon>Enterococcus</taxon>
    </lineage>
</organism>
<dbReference type="Proteomes" id="UP001317613">
    <property type="component" value="Chromosome"/>
</dbReference>
<reference evidence="1" key="1">
    <citation type="submission" date="2022-08" db="EMBL/GenBank/DDBJ databases">
        <title>Molecular epidemiological analysis of five strains of VanD-type vancomycin-resistant Enterococcus faecalis.</title>
        <authorList>
            <person name="Mimura K."/>
            <person name="Hashimoto Y."/>
            <person name="Tomita H."/>
        </authorList>
    </citation>
    <scope>NUCLEOTIDE SEQUENCE</scope>
    <source>
        <strain evidence="1">SVR2332</strain>
    </source>
</reference>
<protein>
    <submittedName>
        <fullName evidence="1">Uncharacterized protein</fullName>
    </submittedName>
</protein>
<name>A0AC59HUF0_ENTFL</name>
<proteinExistence type="predicted"/>
<dbReference type="EMBL" id="AP026729">
    <property type="protein sequence ID" value="BDQ63288.1"/>
    <property type="molecule type" value="Genomic_DNA"/>
</dbReference>
<sequence>MEQTQQNHFTALFYKNVLLGILSMAAQSIFILADHCKWDRHRGIGGA</sequence>
<accession>A0AC59HUF0</accession>
<evidence type="ECO:0000313" key="1">
    <source>
        <dbReference type="EMBL" id="BDQ63288.1"/>
    </source>
</evidence>
<evidence type="ECO:0000313" key="2">
    <source>
        <dbReference type="Proteomes" id="UP001317613"/>
    </source>
</evidence>